<gene>
    <name evidence="2" type="ORF">METZ01_LOCUS357541</name>
</gene>
<dbReference type="EMBL" id="UINC01126300">
    <property type="protein sequence ID" value="SVD04687.1"/>
    <property type="molecule type" value="Genomic_DNA"/>
</dbReference>
<dbReference type="Pfam" id="PF23169">
    <property type="entry name" value="HalD"/>
    <property type="match status" value="1"/>
</dbReference>
<dbReference type="AlphaFoldDB" id="A0A382S624"/>
<dbReference type="SUPFAM" id="SSF51197">
    <property type="entry name" value="Clavaminate synthase-like"/>
    <property type="match status" value="1"/>
</dbReference>
<reference evidence="2" key="1">
    <citation type="submission" date="2018-05" db="EMBL/GenBank/DDBJ databases">
        <authorList>
            <person name="Lanie J.A."/>
            <person name="Ng W.-L."/>
            <person name="Kazmierczak K.M."/>
            <person name="Andrzejewski T.M."/>
            <person name="Davidsen T.M."/>
            <person name="Wayne K.J."/>
            <person name="Tettelin H."/>
            <person name="Glass J.I."/>
            <person name="Rusch D."/>
            <person name="Podicherti R."/>
            <person name="Tsui H.-C.T."/>
            <person name="Winkler M.E."/>
        </authorList>
    </citation>
    <scope>NUCLEOTIDE SEQUENCE</scope>
</reference>
<dbReference type="InterPro" id="IPR005123">
    <property type="entry name" value="Oxoglu/Fe-dep_dioxygenase_dom"/>
</dbReference>
<feature type="domain" description="Fe2OG dioxygenase" evidence="1">
    <location>
        <begin position="59"/>
        <end position="167"/>
    </location>
</feature>
<evidence type="ECO:0000259" key="1">
    <source>
        <dbReference type="PROSITE" id="PS51471"/>
    </source>
</evidence>
<dbReference type="InterPro" id="IPR056470">
    <property type="entry name" value="BesD/HalB-like"/>
</dbReference>
<accession>A0A382S624</accession>
<organism evidence="2">
    <name type="scientific">marine metagenome</name>
    <dbReference type="NCBI Taxonomy" id="408172"/>
    <lineage>
        <taxon>unclassified sequences</taxon>
        <taxon>metagenomes</taxon>
        <taxon>ecological metagenomes</taxon>
    </lineage>
</organism>
<sequence>PDLADDHPFNRQVVSSKGLLADDQIPVDSPLRTVYDDPDFRDFLCAVLGIDQIHSYADEFSSINIHFASEGRELGWHFDNSSFAVTMMLQTPEAGGTFEYVAGARDADAGEMAYDTVGAVLDGRYPVETLAFSPGDLVLFRGRNAMHQVTPTIGAVTRLLVVFAFNDQPGVALSDSALQTFYGRTS</sequence>
<name>A0A382S624_9ZZZZ</name>
<proteinExistence type="predicted"/>
<feature type="non-terminal residue" evidence="2">
    <location>
        <position position="1"/>
    </location>
</feature>
<dbReference type="PROSITE" id="PS51471">
    <property type="entry name" value="FE2OG_OXY"/>
    <property type="match status" value="1"/>
</dbReference>
<evidence type="ECO:0000313" key="2">
    <source>
        <dbReference type="EMBL" id="SVD04687.1"/>
    </source>
</evidence>
<protein>
    <recommendedName>
        <fullName evidence="1">Fe2OG dioxygenase domain-containing protein</fullName>
    </recommendedName>
</protein>